<dbReference type="EMBL" id="QXED01000004">
    <property type="protein sequence ID" value="RIV22174.1"/>
    <property type="molecule type" value="Genomic_DNA"/>
</dbReference>
<evidence type="ECO:0000313" key="5">
    <source>
        <dbReference type="EMBL" id="RIV22174.1"/>
    </source>
</evidence>
<dbReference type="PANTHER" id="PTHR35889:SF3">
    <property type="entry name" value="F-BOX DOMAIN-CONTAINING PROTEIN"/>
    <property type="match status" value="1"/>
</dbReference>
<dbReference type="InterPro" id="IPR011429">
    <property type="entry name" value="Cyt_c_Planctomycete-type"/>
</dbReference>
<dbReference type="Proteomes" id="UP000283523">
    <property type="component" value="Unassembled WGS sequence"/>
</dbReference>
<gene>
    <name evidence="5" type="ORF">DYU11_14135</name>
</gene>
<proteinExistence type="predicted"/>
<evidence type="ECO:0000259" key="3">
    <source>
        <dbReference type="Pfam" id="PF07587"/>
    </source>
</evidence>
<dbReference type="RefSeq" id="WP_119668360.1">
    <property type="nucleotide sequence ID" value="NZ_QXED01000004.1"/>
</dbReference>
<evidence type="ECO:0000313" key="6">
    <source>
        <dbReference type="Proteomes" id="UP000283523"/>
    </source>
</evidence>
<feature type="domain" description="Cytochrome C Planctomycete-type" evidence="4">
    <location>
        <begin position="65"/>
        <end position="126"/>
    </location>
</feature>
<dbReference type="Pfam" id="PF07587">
    <property type="entry name" value="PSD1"/>
    <property type="match status" value="1"/>
</dbReference>
<dbReference type="GO" id="GO:0020037">
    <property type="term" value="F:heme binding"/>
    <property type="evidence" value="ECO:0007669"/>
    <property type="project" value="InterPro"/>
</dbReference>
<feature type="domain" description="DUF1549" evidence="2">
    <location>
        <begin position="177"/>
        <end position="386"/>
    </location>
</feature>
<feature type="domain" description="DUF1553" evidence="3">
    <location>
        <begin position="839"/>
        <end position="1096"/>
    </location>
</feature>
<dbReference type="Pfam" id="PF07583">
    <property type="entry name" value="PSCyt2"/>
    <property type="match status" value="1"/>
</dbReference>
<dbReference type="GO" id="GO:0004553">
    <property type="term" value="F:hydrolase activity, hydrolyzing O-glycosyl compounds"/>
    <property type="evidence" value="ECO:0007669"/>
    <property type="project" value="UniProtKB-ARBA"/>
</dbReference>
<dbReference type="InterPro" id="IPR036909">
    <property type="entry name" value="Cyt_c-like_dom_sf"/>
</dbReference>
<accession>A0A418M7W4</accession>
<dbReference type="SUPFAM" id="SSF49899">
    <property type="entry name" value="Concanavalin A-like lectins/glucanases"/>
    <property type="match status" value="1"/>
</dbReference>
<dbReference type="Gene3D" id="2.60.120.200">
    <property type="match status" value="1"/>
</dbReference>
<dbReference type="Pfam" id="PF13385">
    <property type="entry name" value="Laminin_G_3"/>
    <property type="match status" value="1"/>
</dbReference>
<dbReference type="Pfam" id="PF07635">
    <property type="entry name" value="PSCyt1"/>
    <property type="match status" value="1"/>
</dbReference>
<evidence type="ECO:0000259" key="2">
    <source>
        <dbReference type="Pfam" id="PF07583"/>
    </source>
</evidence>
<dbReference type="InterPro" id="IPR013320">
    <property type="entry name" value="ConA-like_dom_sf"/>
</dbReference>
<sequence>MPIWSDIRFKYAALSVAIGAFGVTVWSSCSHSSVEKPADVVTAEVNLPEKVDYNLHIKPILSDRCFACHGPDKNKQQAGLRLDTPEGAYEALAESGKKAIVPHDLGESEVFHRITSTDPEYVMPTPESNLSLNAEEKALLIRWIEQGAEYKEHWSLIAPTTPELPKVSDEKWVKNDIDRFVLAKQEAKKLSHAAEADKATLLRRVSLDLTGLPPTPAEVDAFLADTSPNAYEKVVNRLLASPHYGERQAIEWLDVARYADTHGYQDDGLRTMWPYRDWVIKAYNRNLPFDKFITWQLAGDLLPKSTNPDVNRSRMIATAFNRNHQQSQEGGIVPEEYLAEYIADRANTFGKAMLGLTVECARCHDHKYDPISQKDYYALGAFFAQNNEYGQIPYNGEPSPHITIPKPEAQAKLKYIREQIRSVDGQLATEMKAGARQRFNSWLTQAQRDPAKALMPGNQDLIVYVPFDQSKDVPADKPKKEDNKTKEAAQKAAKAAKKEDEVAKKPRVRRLFQNLANDTIPLETHGDLDFPVPYVKGPVGQGVKLIGESYLELKWVNSAKKPEKDEKYKQPTWFERNEPFTVSLWVNVQDPKLKGPLFNRNMGPFNGFRGYECVRLEDGRLAFRFSYVWPDDAIDVETLDKLPLNRWALLTMTYDGTSRASGMHIYVNGQPARTRIMTDNLTQSTVWGKEGSSWGAGAPNLAMGQRHDYNFKGYSIDELRVYARKLTPLEVQGLYTQQNHLLQALKTPSRSPAQQTALFDYYVTNVDRPAQERRLTREQELGEETRVLSEQIDVMVMRERKYPRPTFILKRGAYDAPGDPVGPDTPDKFYKIPDNLPKNRLGLAQWLLLPENPLFARVMVNRFWQHYFGQGLAKNSDDFGNQGALPTHAELLDYLAVQFRESGWNVKAMQKLIVMSATYRQSSAVSEKARELDLDNSFLTRGPSYRMSAEQVRDNALAASGLLTRTIGGPSVHPYQPAGIWEALATRNAVKYVQNHGDSLYRRSMYTIWKRSSPPPMMLNFDASERHFCTVKRQKTSTPLQALVTLNDPQFVEAARVLAQRGLAQGQTGDVFISNAFKAVVSRPARPAEMSLMKQLYADELADFRRNPKRASELLSVGEYPVDKKLSPEELAAWTVVASTIMNVDEAIIKR</sequence>
<feature type="compositionally biased region" description="Basic and acidic residues" evidence="1">
    <location>
        <begin position="472"/>
        <end position="489"/>
    </location>
</feature>
<dbReference type="InterPro" id="IPR022655">
    <property type="entry name" value="DUF1553"/>
</dbReference>
<dbReference type="GO" id="GO:0009055">
    <property type="term" value="F:electron transfer activity"/>
    <property type="evidence" value="ECO:0007669"/>
    <property type="project" value="InterPro"/>
</dbReference>
<dbReference type="GO" id="GO:0005975">
    <property type="term" value="P:carbohydrate metabolic process"/>
    <property type="evidence" value="ECO:0007669"/>
    <property type="project" value="UniProtKB-ARBA"/>
</dbReference>
<protein>
    <submittedName>
        <fullName evidence="5">DUF1553 domain-containing protein</fullName>
    </submittedName>
</protein>
<dbReference type="PANTHER" id="PTHR35889">
    <property type="entry name" value="CYCLOINULO-OLIGOSACCHARIDE FRUCTANOTRANSFERASE-RELATED"/>
    <property type="match status" value="1"/>
</dbReference>
<dbReference type="OrthoDB" id="1450284at2"/>
<organism evidence="5 6">
    <name type="scientific">Fibrisoma montanum</name>
    <dbReference type="NCBI Taxonomy" id="2305895"/>
    <lineage>
        <taxon>Bacteria</taxon>
        <taxon>Pseudomonadati</taxon>
        <taxon>Bacteroidota</taxon>
        <taxon>Cytophagia</taxon>
        <taxon>Cytophagales</taxon>
        <taxon>Spirosomataceae</taxon>
        <taxon>Fibrisoma</taxon>
    </lineage>
</organism>
<dbReference type="SUPFAM" id="SSF46626">
    <property type="entry name" value="Cytochrome c"/>
    <property type="match status" value="1"/>
</dbReference>
<dbReference type="AlphaFoldDB" id="A0A418M7W4"/>
<comment type="caution">
    <text evidence="5">The sequence shown here is derived from an EMBL/GenBank/DDBJ whole genome shotgun (WGS) entry which is preliminary data.</text>
</comment>
<feature type="region of interest" description="Disordered" evidence="1">
    <location>
        <begin position="472"/>
        <end position="500"/>
    </location>
</feature>
<evidence type="ECO:0000259" key="4">
    <source>
        <dbReference type="Pfam" id="PF07635"/>
    </source>
</evidence>
<evidence type="ECO:0000256" key="1">
    <source>
        <dbReference type="SAM" id="MobiDB-lite"/>
    </source>
</evidence>
<dbReference type="InterPro" id="IPR011444">
    <property type="entry name" value="DUF1549"/>
</dbReference>
<keyword evidence="6" id="KW-1185">Reference proteome</keyword>
<reference evidence="5 6" key="1">
    <citation type="submission" date="2018-08" db="EMBL/GenBank/DDBJ databases">
        <title>Fibrisoma montanum sp. nov., isolated from Danxia mountain soil.</title>
        <authorList>
            <person name="Huang Y."/>
        </authorList>
    </citation>
    <scope>NUCLEOTIDE SEQUENCE [LARGE SCALE GENOMIC DNA]</scope>
    <source>
        <strain evidence="5 6">HYT19</strain>
    </source>
</reference>
<name>A0A418M7W4_9BACT</name>